<gene>
    <name evidence="2" type="ORF">FHK87_06360</name>
</gene>
<dbReference type="AlphaFoldDB" id="A0A504J8I1"/>
<sequence>MKTFLTALIMGLCGALAVFISFSLEWPTWAMFLAWVSYYLFGKSIKAYIPSFLQILMGIVMGVLIRSIAGLLVPILGTFGFPSTVFVLIGSLAYLSKIKGLNNIPAWFLGLIIFFGVHPELKPIPILQLLIPIMVGVVFAVINDTGLKYVNKKFQNKKE</sequence>
<dbReference type="RefSeq" id="WP_140591645.1">
    <property type="nucleotide sequence ID" value="NZ_VFWZ01000002.1"/>
</dbReference>
<organism evidence="2 3">
    <name type="scientific">Aquimarina algicola</name>
    <dbReference type="NCBI Taxonomy" id="2589995"/>
    <lineage>
        <taxon>Bacteria</taxon>
        <taxon>Pseudomonadati</taxon>
        <taxon>Bacteroidota</taxon>
        <taxon>Flavobacteriia</taxon>
        <taxon>Flavobacteriales</taxon>
        <taxon>Flavobacteriaceae</taxon>
        <taxon>Aquimarina</taxon>
    </lineage>
</organism>
<keyword evidence="3" id="KW-1185">Reference proteome</keyword>
<feature type="transmembrane region" description="Helical" evidence="1">
    <location>
        <begin position="52"/>
        <end position="69"/>
    </location>
</feature>
<evidence type="ECO:0000256" key="1">
    <source>
        <dbReference type="SAM" id="Phobius"/>
    </source>
</evidence>
<comment type="caution">
    <text evidence="2">The sequence shown here is derived from an EMBL/GenBank/DDBJ whole genome shotgun (WGS) entry which is preliminary data.</text>
</comment>
<dbReference type="InterPro" id="IPR009476">
    <property type="entry name" value="DUF1097"/>
</dbReference>
<proteinExistence type="predicted"/>
<reference evidence="2 3" key="1">
    <citation type="submission" date="2019-06" db="EMBL/GenBank/DDBJ databases">
        <authorList>
            <person name="Meng X."/>
        </authorList>
    </citation>
    <scope>NUCLEOTIDE SEQUENCE [LARGE SCALE GENOMIC DNA]</scope>
    <source>
        <strain evidence="2 3">M625</strain>
    </source>
</reference>
<keyword evidence="1" id="KW-1133">Transmembrane helix</keyword>
<dbReference type="Pfam" id="PF06496">
    <property type="entry name" value="DUF1097"/>
    <property type="match status" value="1"/>
</dbReference>
<accession>A0A504J8I1</accession>
<dbReference type="OrthoDB" id="8396882at2"/>
<dbReference type="Proteomes" id="UP000315540">
    <property type="component" value="Unassembled WGS sequence"/>
</dbReference>
<keyword evidence="1" id="KW-0472">Membrane</keyword>
<feature type="transmembrane region" description="Helical" evidence="1">
    <location>
        <begin position="75"/>
        <end position="94"/>
    </location>
</feature>
<feature type="transmembrane region" description="Helical" evidence="1">
    <location>
        <begin position="101"/>
        <end position="118"/>
    </location>
</feature>
<evidence type="ECO:0000313" key="2">
    <source>
        <dbReference type="EMBL" id="TPN87206.1"/>
    </source>
</evidence>
<keyword evidence="1" id="KW-0812">Transmembrane</keyword>
<protein>
    <submittedName>
        <fullName evidence="2">DUF1097 domain-containing protein</fullName>
    </submittedName>
</protein>
<name>A0A504J8I1_9FLAO</name>
<dbReference type="EMBL" id="VFWZ01000002">
    <property type="protein sequence ID" value="TPN87206.1"/>
    <property type="molecule type" value="Genomic_DNA"/>
</dbReference>
<feature type="transmembrane region" description="Helical" evidence="1">
    <location>
        <begin position="124"/>
        <end position="143"/>
    </location>
</feature>
<evidence type="ECO:0000313" key="3">
    <source>
        <dbReference type="Proteomes" id="UP000315540"/>
    </source>
</evidence>